<keyword evidence="3" id="KW-1185">Reference proteome</keyword>
<dbReference type="InParanoid" id="J4G144"/>
<dbReference type="RefSeq" id="XP_012178941.1">
    <property type="nucleotide sequence ID" value="XM_012323551.1"/>
</dbReference>
<proteinExistence type="predicted"/>
<feature type="region of interest" description="Disordered" evidence="1">
    <location>
        <begin position="36"/>
        <end position="118"/>
    </location>
</feature>
<gene>
    <name evidence="2" type="ORF">FIBRA_01678</name>
</gene>
<dbReference type="HOGENOM" id="CLU_1384187_0_0_1"/>
<accession>J4G144</accession>
<dbReference type="STRING" id="599839.J4G144"/>
<reference evidence="2 3" key="1">
    <citation type="journal article" date="2012" name="Appl. Environ. Microbiol.">
        <title>Short-read sequencing for genomic analysis of the brown rot fungus Fibroporia radiculosa.</title>
        <authorList>
            <person name="Tang J.D."/>
            <person name="Perkins A.D."/>
            <person name="Sonstegard T.S."/>
            <person name="Schroeder S.G."/>
            <person name="Burgess S.C."/>
            <person name="Diehl S.V."/>
        </authorList>
    </citation>
    <scope>NUCLEOTIDE SEQUENCE [LARGE SCALE GENOMIC DNA]</scope>
    <source>
        <strain evidence="2 3">TFFH 294</strain>
    </source>
</reference>
<evidence type="ECO:0000313" key="2">
    <source>
        <dbReference type="EMBL" id="CCL99658.1"/>
    </source>
</evidence>
<feature type="compositionally biased region" description="Basic and acidic residues" evidence="1">
    <location>
        <begin position="107"/>
        <end position="116"/>
    </location>
</feature>
<dbReference type="Proteomes" id="UP000006352">
    <property type="component" value="Unassembled WGS sequence"/>
</dbReference>
<dbReference type="AlphaFoldDB" id="J4G144"/>
<sequence length="197" mass="22149">MTRYTDVGRKRTYLQAGLNHKERRVDLTVQEIRANANQHNAIEMEIKQDEDGLYPQKRRKSKEDTATDGEISLPGESVELTAGPRNEREQTGSGKSRSASSSGSKNTKKDANDKRTLKLKNYKEVASAALFLGTGLDAGADEDDFHLFKRRNAEVDRTEKTEERLKRKANIRVGAHTGIIRSFPKRSATPSMKVVKF</sequence>
<protein>
    <submittedName>
        <fullName evidence="2">Uncharacterized protein</fullName>
    </submittedName>
</protein>
<evidence type="ECO:0000313" key="3">
    <source>
        <dbReference type="Proteomes" id="UP000006352"/>
    </source>
</evidence>
<dbReference type="EMBL" id="HE796945">
    <property type="protein sequence ID" value="CCL99658.1"/>
    <property type="molecule type" value="Genomic_DNA"/>
</dbReference>
<feature type="compositionally biased region" description="Low complexity" evidence="1">
    <location>
        <begin position="92"/>
        <end position="105"/>
    </location>
</feature>
<organism evidence="2 3">
    <name type="scientific">Fibroporia radiculosa</name>
    <dbReference type="NCBI Taxonomy" id="599839"/>
    <lineage>
        <taxon>Eukaryota</taxon>
        <taxon>Fungi</taxon>
        <taxon>Dikarya</taxon>
        <taxon>Basidiomycota</taxon>
        <taxon>Agaricomycotina</taxon>
        <taxon>Agaricomycetes</taxon>
        <taxon>Polyporales</taxon>
        <taxon>Fibroporiaceae</taxon>
        <taxon>Fibroporia</taxon>
    </lineage>
</organism>
<name>J4G144_9APHY</name>
<dbReference type="GeneID" id="24094569"/>
<dbReference type="OrthoDB" id="3863715at2759"/>
<evidence type="ECO:0000256" key="1">
    <source>
        <dbReference type="SAM" id="MobiDB-lite"/>
    </source>
</evidence>